<dbReference type="SUPFAM" id="SSF53474">
    <property type="entry name" value="alpha/beta-Hydrolases"/>
    <property type="match status" value="1"/>
</dbReference>
<name>A0ABP4AUZ8_9PSEU</name>
<keyword evidence="3" id="KW-1185">Reference proteome</keyword>
<dbReference type="EMBL" id="BAAAHP010000104">
    <property type="protein sequence ID" value="GAA0941598.1"/>
    <property type="molecule type" value="Genomic_DNA"/>
</dbReference>
<feature type="domain" description="Alpha/beta hydrolase fold-3" evidence="1">
    <location>
        <begin position="6"/>
        <end position="70"/>
    </location>
</feature>
<comment type="caution">
    <text evidence="2">The sequence shown here is derived from an EMBL/GenBank/DDBJ whole genome shotgun (WGS) entry which is preliminary data.</text>
</comment>
<evidence type="ECO:0000313" key="2">
    <source>
        <dbReference type="EMBL" id="GAA0941598.1"/>
    </source>
</evidence>
<reference evidence="3" key="1">
    <citation type="journal article" date="2019" name="Int. J. Syst. Evol. Microbiol.">
        <title>The Global Catalogue of Microorganisms (GCM) 10K type strain sequencing project: providing services to taxonomists for standard genome sequencing and annotation.</title>
        <authorList>
            <consortium name="The Broad Institute Genomics Platform"/>
            <consortium name="The Broad Institute Genome Sequencing Center for Infectious Disease"/>
            <person name="Wu L."/>
            <person name="Ma J."/>
        </authorList>
    </citation>
    <scope>NUCLEOTIDE SEQUENCE [LARGE SCALE GENOMIC DNA]</scope>
    <source>
        <strain evidence="3">JCM 11117</strain>
    </source>
</reference>
<evidence type="ECO:0000313" key="3">
    <source>
        <dbReference type="Proteomes" id="UP001499967"/>
    </source>
</evidence>
<dbReference type="Proteomes" id="UP001499967">
    <property type="component" value="Unassembled WGS sequence"/>
</dbReference>
<dbReference type="Pfam" id="PF07859">
    <property type="entry name" value="Abhydrolase_3"/>
    <property type="match status" value="1"/>
</dbReference>
<dbReference type="Gene3D" id="3.40.50.1820">
    <property type="entry name" value="alpha/beta hydrolase"/>
    <property type="match status" value="1"/>
</dbReference>
<dbReference type="InterPro" id="IPR029058">
    <property type="entry name" value="AB_hydrolase_fold"/>
</dbReference>
<accession>A0ABP4AUZ8</accession>
<gene>
    <name evidence="2" type="ORF">GCM10009559_37240</name>
</gene>
<organism evidence="2 3">
    <name type="scientific">Pseudonocardia zijingensis</name>
    <dbReference type="NCBI Taxonomy" id="153376"/>
    <lineage>
        <taxon>Bacteria</taxon>
        <taxon>Bacillati</taxon>
        <taxon>Actinomycetota</taxon>
        <taxon>Actinomycetes</taxon>
        <taxon>Pseudonocardiales</taxon>
        <taxon>Pseudonocardiaceae</taxon>
        <taxon>Pseudonocardia</taxon>
    </lineage>
</organism>
<sequence>MLGEGHADRDDISHYAAPGRAADLSGLPPTYLDAGSAEVFRDEVVQYASRLWACGTQAELHIWAGGYHGFDLFAPHAPVSVAARAAREDWLGRVLLFGDRRSA</sequence>
<evidence type="ECO:0000259" key="1">
    <source>
        <dbReference type="Pfam" id="PF07859"/>
    </source>
</evidence>
<dbReference type="InterPro" id="IPR013094">
    <property type="entry name" value="AB_hydrolase_3"/>
</dbReference>
<proteinExistence type="predicted"/>
<protein>
    <recommendedName>
        <fullName evidence="1">Alpha/beta hydrolase fold-3 domain-containing protein</fullName>
    </recommendedName>
</protein>